<reference evidence="3 4" key="1">
    <citation type="submission" date="2020-06" db="EMBL/GenBank/DDBJ databases">
        <title>Schlegella sp. ID0723 isolated from air conditioner.</title>
        <authorList>
            <person name="Kim D.Y."/>
            <person name="Kim D.-U."/>
        </authorList>
    </citation>
    <scope>NUCLEOTIDE SEQUENCE [LARGE SCALE GENOMIC DNA]</scope>
    <source>
        <strain evidence="3 4">ID0723</strain>
    </source>
</reference>
<dbReference type="Pfam" id="PF07883">
    <property type="entry name" value="Cupin_2"/>
    <property type="match status" value="1"/>
</dbReference>
<evidence type="ECO:0000313" key="4">
    <source>
        <dbReference type="Proteomes" id="UP000529637"/>
    </source>
</evidence>
<dbReference type="SUPFAM" id="SSF51182">
    <property type="entry name" value="RmlC-like cupins"/>
    <property type="match status" value="1"/>
</dbReference>
<evidence type="ECO:0000313" key="3">
    <source>
        <dbReference type="EMBL" id="NUZ08383.1"/>
    </source>
</evidence>
<dbReference type="Proteomes" id="UP000529637">
    <property type="component" value="Unassembled WGS sequence"/>
</dbReference>
<evidence type="ECO:0000256" key="1">
    <source>
        <dbReference type="SAM" id="SignalP"/>
    </source>
</evidence>
<dbReference type="CDD" id="cd02208">
    <property type="entry name" value="cupin_RmlC-like"/>
    <property type="match status" value="1"/>
</dbReference>
<dbReference type="InterPro" id="IPR011051">
    <property type="entry name" value="RmlC_Cupin_sf"/>
</dbReference>
<gene>
    <name evidence="3" type="ORF">HQN59_21755</name>
</gene>
<dbReference type="InterPro" id="IPR013096">
    <property type="entry name" value="Cupin_2"/>
</dbReference>
<feature type="domain" description="Cupin type-2" evidence="2">
    <location>
        <begin position="226"/>
        <end position="278"/>
    </location>
</feature>
<feature type="signal peptide" evidence="1">
    <location>
        <begin position="1"/>
        <end position="27"/>
    </location>
</feature>
<feature type="chain" id="PRO_5031282115" evidence="1">
    <location>
        <begin position="28"/>
        <end position="310"/>
    </location>
</feature>
<proteinExistence type="predicted"/>
<dbReference type="InterPro" id="IPR014710">
    <property type="entry name" value="RmlC-like_jellyroll"/>
</dbReference>
<sequence>MRNFWKGGLAILGAIAISTLGVTEALAQARAWTPKPTVPPPYVSPHKPLTKVSDVLADKNPSVSWRHQVVDDSSLKAAWVGLRPGDVTRTRRVADHQTAIIVWEGSVQVAIPGQTTFTATKGQIIRVPLRNNFTLTNVGSTPSLHFEILNARRVVIYPAADGNSLPRPPQGTEWYQTAENFGSNAQSYATQGQPVSRNFITTPGSFLMVNDPQLIVQAIRGMPPPTDPAHFHLHGGEFWFVMEGQIASSIEGLNPFVADAGDIVYVPKGRSHQWSHAGAGFSTAVQISGFPVGSPNVPVSPQPPVPPLEP</sequence>
<accession>A0A7Y6NSB1</accession>
<organism evidence="3 4">
    <name type="scientific">Piscinibacter koreensis</name>
    <dbReference type="NCBI Taxonomy" id="2742824"/>
    <lineage>
        <taxon>Bacteria</taxon>
        <taxon>Pseudomonadati</taxon>
        <taxon>Pseudomonadota</taxon>
        <taxon>Betaproteobacteria</taxon>
        <taxon>Burkholderiales</taxon>
        <taxon>Sphaerotilaceae</taxon>
        <taxon>Piscinibacter</taxon>
    </lineage>
</organism>
<evidence type="ECO:0000259" key="2">
    <source>
        <dbReference type="Pfam" id="PF07883"/>
    </source>
</evidence>
<dbReference type="EMBL" id="JABWMJ010000012">
    <property type="protein sequence ID" value="NUZ08383.1"/>
    <property type="molecule type" value="Genomic_DNA"/>
</dbReference>
<keyword evidence="1" id="KW-0732">Signal</keyword>
<comment type="caution">
    <text evidence="3">The sequence shown here is derived from an EMBL/GenBank/DDBJ whole genome shotgun (WGS) entry which is preliminary data.</text>
</comment>
<keyword evidence="4" id="KW-1185">Reference proteome</keyword>
<dbReference type="AlphaFoldDB" id="A0A7Y6NSB1"/>
<protein>
    <submittedName>
        <fullName evidence="3">Cupin domain-containing protein</fullName>
    </submittedName>
</protein>
<dbReference type="RefSeq" id="WP_176071216.1">
    <property type="nucleotide sequence ID" value="NZ_JABWMJ010000012.1"/>
</dbReference>
<name>A0A7Y6NSB1_9BURK</name>
<dbReference type="Gene3D" id="2.60.120.10">
    <property type="entry name" value="Jelly Rolls"/>
    <property type="match status" value="2"/>
</dbReference>